<evidence type="ECO:0000313" key="5">
    <source>
        <dbReference type="EMBL" id="RFU34748.1"/>
    </source>
</evidence>
<gene>
    <name evidence="5" type="ORF">B7463_g1600</name>
</gene>
<dbReference type="AlphaFoldDB" id="A0A3E2HN26"/>
<proteinExistence type="predicted"/>
<protein>
    <submittedName>
        <fullName evidence="5">Uncharacterized protein</fullName>
    </submittedName>
</protein>
<sequence length="451" mass="50519">METLYERGQIILRRACYGGQVEMVRFLLDSQPPFGDIHGRRKNITPLLAAASSFIRSSPIGSDDVHIPRKDYLARSEELMQLLLDRGACARDIIKADVSPEVKPSQPRDTVLSLAIAGGSPGLLKRLIEEGADVQAKKMHVFSNHNLFGGYDPIWDVTILHISSFYFNTEGIQALFDYYRDNNIDITDMVSCYDTLGRLPLHWAVWGPDFFQEEYMYHEDDIVLRAIRTIKLLLAGNPDTINVQDNYGDTALHYAVKSHEACSHQHSNIAKFLCQNGANAGLRNKKGQTPLHGLGFHVHHGEPEPVDTSLITLLLAHGANVNDIDADGNTPLHLAAKNLQHVETVKFLLSQGADVNARNSEGNTPLHVAAGGNLYHPEKVPTLEDKEKVQNEMIKVLQRAGAPDINSTDEANAAGKTPRQIRDEKRKLWWEWDERDRLIRSGRGRGRRPDR</sequence>
<feature type="non-terminal residue" evidence="5">
    <location>
        <position position="451"/>
    </location>
</feature>
<dbReference type="SUPFAM" id="SSF48403">
    <property type="entry name" value="Ankyrin repeat"/>
    <property type="match status" value="1"/>
</dbReference>
<dbReference type="PROSITE" id="PS50297">
    <property type="entry name" value="ANK_REP_REGION"/>
    <property type="match status" value="1"/>
</dbReference>
<dbReference type="InterPro" id="IPR002110">
    <property type="entry name" value="Ankyrin_rpt"/>
</dbReference>
<keyword evidence="2 3" id="KW-0040">ANK repeat</keyword>
<dbReference type="EMBL" id="NCSJ02000017">
    <property type="protein sequence ID" value="RFU34748.1"/>
    <property type="molecule type" value="Genomic_DNA"/>
</dbReference>
<comment type="caution">
    <text evidence="5">The sequence shown here is derived from an EMBL/GenBank/DDBJ whole genome shotgun (WGS) entry which is preliminary data.</text>
</comment>
<organism evidence="5 6">
    <name type="scientific">Scytalidium lignicola</name>
    <name type="common">Hyphomycete</name>
    <dbReference type="NCBI Taxonomy" id="5539"/>
    <lineage>
        <taxon>Eukaryota</taxon>
        <taxon>Fungi</taxon>
        <taxon>Dikarya</taxon>
        <taxon>Ascomycota</taxon>
        <taxon>Pezizomycotina</taxon>
        <taxon>Leotiomycetes</taxon>
        <taxon>Leotiomycetes incertae sedis</taxon>
        <taxon>Scytalidium</taxon>
    </lineage>
</organism>
<evidence type="ECO:0000256" key="3">
    <source>
        <dbReference type="PROSITE-ProRule" id="PRU00023"/>
    </source>
</evidence>
<name>A0A3E2HN26_SCYLI</name>
<evidence type="ECO:0000256" key="1">
    <source>
        <dbReference type="ARBA" id="ARBA00022737"/>
    </source>
</evidence>
<feature type="repeat" description="ANK" evidence="3">
    <location>
        <begin position="327"/>
        <end position="360"/>
    </location>
</feature>
<dbReference type="InterPro" id="IPR036770">
    <property type="entry name" value="Ankyrin_rpt-contain_sf"/>
</dbReference>
<dbReference type="PANTHER" id="PTHR24198:SF165">
    <property type="entry name" value="ANKYRIN REPEAT-CONTAINING PROTEIN-RELATED"/>
    <property type="match status" value="1"/>
</dbReference>
<feature type="repeat" description="ANK" evidence="3">
    <location>
        <begin position="247"/>
        <end position="285"/>
    </location>
</feature>
<evidence type="ECO:0000256" key="4">
    <source>
        <dbReference type="SAM" id="MobiDB-lite"/>
    </source>
</evidence>
<dbReference type="OMA" id="HWAARNQ"/>
<dbReference type="OrthoDB" id="823504at2759"/>
<evidence type="ECO:0000313" key="6">
    <source>
        <dbReference type="Proteomes" id="UP000258309"/>
    </source>
</evidence>
<dbReference type="Gene3D" id="1.25.40.20">
    <property type="entry name" value="Ankyrin repeat-containing domain"/>
    <property type="match status" value="1"/>
</dbReference>
<accession>A0A3E2HN26</accession>
<feature type="region of interest" description="Disordered" evidence="4">
    <location>
        <begin position="399"/>
        <end position="421"/>
    </location>
</feature>
<dbReference type="Proteomes" id="UP000258309">
    <property type="component" value="Unassembled WGS sequence"/>
</dbReference>
<dbReference type="PRINTS" id="PR01415">
    <property type="entry name" value="ANKYRIN"/>
</dbReference>
<dbReference type="SMART" id="SM00248">
    <property type="entry name" value="ANK"/>
    <property type="match status" value="9"/>
</dbReference>
<dbReference type="Pfam" id="PF12796">
    <property type="entry name" value="Ank_2"/>
    <property type="match status" value="1"/>
</dbReference>
<feature type="non-terminal residue" evidence="5">
    <location>
        <position position="1"/>
    </location>
</feature>
<dbReference type="PROSITE" id="PS50088">
    <property type="entry name" value="ANK_REPEAT"/>
    <property type="match status" value="2"/>
</dbReference>
<evidence type="ECO:0000256" key="2">
    <source>
        <dbReference type="ARBA" id="ARBA00023043"/>
    </source>
</evidence>
<keyword evidence="1" id="KW-0677">Repeat</keyword>
<reference evidence="5 6" key="1">
    <citation type="submission" date="2018-05" db="EMBL/GenBank/DDBJ databases">
        <title>Draft genome sequence of Scytalidium lignicola DSM 105466, a ubiquitous saprotrophic fungus.</title>
        <authorList>
            <person name="Buettner E."/>
            <person name="Gebauer A.M."/>
            <person name="Hofrichter M."/>
            <person name="Liers C."/>
            <person name="Kellner H."/>
        </authorList>
    </citation>
    <scope>NUCLEOTIDE SEQUENCE [LARGE SCALE GENOMIC DNA]</scope>
    <source>
        <strain evidence="5 6">DSM 105466</strain>
    </source>
</reference>
<dbReference type="STRING" id="5539.A0A3E2HN26"/>
<keyword evidence="6" id="KW-1185">Reference proteome</keyword>
<dbReference type="PANTHER" id="PTHR24198">
    <property type="entry name" value="ANKYRIN REPEAT AND PROTEIN KINASE DOMAIN-CONTAINING PROTEIN"/>
    <property type="match status" value="1"/>
</dbReference>